<reference evidence="7" key="1">
    <citation type="journal article" date="2014" name="Int. J. Syst. Evol. Microbiol.">
        <title>Complete genome sequence of Corynebacterium casei LMG S-19264T (=DSM 44701T), isolated from a smear-ripened cheese.</title>
        <authorList>
            <consortium name="US DOE Joint Genome Institute (JGI-PGF)"/>
            <person name="Walter F."/>
            <person name="Albersmeier A."/>
            <person name="Kalinowski J."/>
            <person name="Ruckert C."/>
        </authorList>
    </citation>
    <scope>NUCLEOTIDE SEQUENCE</scope>
    <source>
        <strain evidence="7">CGMCC 1.3617</strain>
    </source>
</reference>
<feature type="region of interest" description="Disordered" evidence="5">
    <location>
        <begin position="162"/>
        <end position="186"/>
    </location>
</feature>
<reference evidence="7" key="2">
    <citation type="submission" date="2020-09" db="EMBL/GenBank/DDBJ databases">
        <authorList>
            <person name="Sun Q."/>
            <person name="Zhou Y."/>
        </authorList>
    </citation>
    <scope>NUCLEOTIDE SEQUENCE</scope>
    <source>
        <strain evidence="7">CGMCC 1.3617</strain>
    </source>
</reference>
<evidence type="ECO:0000256" key="4">
    <source>
        <dbReference type="ARBA" id="ARBA00023136"/>
    </source>
</evidence>
<keyword evidence="8" id="KW-1185">Reference proteome</keyword>
<accession>A0A917KT77</accession>
<dbReference type="Proteomes" id="UP000661507">
    <property type="component" value="Unassembled WGS sequence"/>
</dbReference>
<evidence type="ECO:0000313" key="8">
    <source>
        <dbReference type="Proteomes" id="UP000661507"/>
    </source>
</evidence>
<dbReference type="RefSeq" id="WP_188969976.1">
    <property type="nucleotide sequence ID" value="NZ_BMKW01000010.1"/>
</dbReference>
<evidence type="ECO:0000256" key="5">
    <source>
        <dbReference type="SAM" id="MobiDB-lite"/>
    </source>
</evidence>
<dbReference type="EMBL" id="BMKW01000010">
    <property type="protein sequence ID" value="GGJ28751.1"/>
    <property type="molecule type" value="Genomic_DNA"/>
</dbReference>
<protein>
    <submittedName>
        <fullName evidence="7">Colicin V production protein CvpA</fullName>
    </submittedName>
</protein>
<gene>
    <name evidence="7" type="ORF">GCM10011320_40030</name>
</gene>
<proteinExistence type="predicted"/>
<sequence>MNWVDAAFIGVVVISAAVAYFRGLVREVLSLGAWIGAAGVAFLAREPLRPHVSAWIEPPVLADAVGTGAVFLVVLVILKIITNMIADRVQDSMLGGIDRVLGLVFGAVRGAFVLVLAYILAGMFAPETSTWPTAVKDSRGLPIVADAARRLVEKVPEAYRPRLVEAPGPGGPTVDDLLRPPARSRN</sequence>
<organism evidence="7 8">
    <name type="scientific">Neoroseomonas lacus</name>
    <dbReference type="NCBI Taxonomy" id="287609"/>
    <lineage>
        <taxon>Bacteria</taxon>
        <taxon>Pseudomonadati</taxon>
        <taxon>Pseudomonadota</taxon>
        <taxon>Alphaproteobacteria</taxon>
        <taxon>Acetobacterales</taxon>
        <taxon>Acetobacteraceae</taxon>
        <taxon>Neoroseomonas</taxon>
    </lineage>
</organism>
<dbReference type="GO" id="GO:0016020">
    <property type="term" value="C:membrane"/>
    <property type="evidence" value="ECO:0007669"/>
    <property type="project" value="UniProtKB-SubCell"/>
</dbReference>
<evidence type="ECO:0000256" key="1">
    <source>
        <dbReference type="ARBA" id="ARBA00004141"/>
    </source>
</evidence>
<evidence type="ECO:0000256" key="2">
    <source>
        <dbReference type="ARBA" id="ARBA00022692"/>
    </source>
</evidence>
<keyword evidence="3 6" id="KW-1133">Transmembrane helix</keyword>
<dbReference type="Pfam" id="PF02674">
    <property type="entry name" value="Colicin_V"/>
    <property type="match status" value="1"/>
</dbReference>
<comment type="caution">
    <text evidence="7">The sequence shown here is derived from an EMBL/GenBank/DDBJ whole genome shotgun (WGS) entry which is preliminary data.</text>
</comment>
<dbReference type="GO" id="GO:0009403">
    <property type="term" value="P:toxin biosynthetic process"/>
    <property type="evidence" value="ECO:0007669"/>
    <property type="project" value="InterPro"/>
</dbReference>
<keyword evidence="4 6" id="KW-0472">Membrane</keyword>
<dbReference type="InterPro" id="IPR003825">
    <property type="entry name" value="Colicin-V_CvpA"/>
</dbReference>
<keyword evidence="2 6" id="KW-0812">Transmembrane</keyword>
<dbReference type="PANTHER" id="PTHR36926:SF1">
    <property type="entry name" value="COLICIN V PRODUCTION PROTEIN"/>
    <property type="match status" value="1"/>
</dbReference>
<feature type="transmembrane region" description="Helical" evidence="6">
    <location>
        <begin position="6"/>
        <end position="21"/>
    </location>
</feature>
<dbReference type="PANTHER" id="PTHR36926">
    <property type="entry name" value="COLICIN V PRODUCTION PROTEIN"/>
    <property type="match status" value="1"/>
</dbReference>
<feature type="transmembrane region" description="Helical" evidence="6">
    <location>
        <begin position="64"/>
        <end position="81"/>
    </location>
</feature>
<feature type="transmembrane region" description="Helical" evidence="6">
    <location>
        <begin position="28"/>
        <end position="44"/>
    </location>
</feature>
<dbReference type="AlphaFoldDB" id="A0A917KT77"/>
<name>A0A917KT77_9PROT</name>
<comment type="subcellular location">
    <subcellularLocation>
        <location evidence="1">Membrane</location>
        <topology evidence="1">Multi-pass membrane protein</topology>
    </subcellularLocation>
</comment>
<dbReference type="InterPro" id="IPR052719">
    <property type="entry name" value="CvpA-like"/>
</dbReference>
<evidence type="ECO:0000256" key="6">
    <source>
        <dbReference type="SAM" id="Phobius"/>
    </source>
</evidence>
<evidence type="ECO:0000256" key="3">
    <source>
        <dbReference type="ARBA" id="ARBA00022989"/>
    </source>
</evidence>
<evidence type="ECO:0000313" key="7">
    <source>
        <dbReference type="EMBL" id="GGJ28751.1"/>
    </source>
</evidence>
<feature type="transmembrane region" description="Helical" evidence="6">
    <location>
        <begin position="101"/>
        <end position="121"/>
    </location>
</feature>